<evidence type="ECO:0000256" key="1">
    <source>
        <dbReference type="SAM" id="MobiDB-lite"/>
    </source>
</evidence>
<accession>A0A3R7QUS7</accession>
<feature type="compositionally biased region" description="Low complexity" evidence="1">
    <location>
        <begin position="399"/>
        <end position="411"/>
    </location>
</feature>
<feature type="compositionally biased region" description="Pro residues" evidence="1">
    <location>
        <begin position="383"/>
        <end position="398"/>
    </location>
</feature>
<reference evidence="2 3" key="1">
    <citation type="submission" date="2018-04" db="EMBL/GenBank/DDBJ databases">
        <authorList>
            <person name="Zhang X."/>
            <person name="Yuan J."/>
            <person name="Li F."/>
            <person name="Xiang J."/>
        </authorList>
    </citation>
    <scope>NUCLEOTIDE SEQUENCE [LARGE SCALE GENOMIC DNA]</scope>
    <source>
        <tissue evidence="2">Muscle</tissue>
    </source>
</reference>
<dbReference type="EMBL" id="QCYY01001301">
    <property type="protein sequence ID" value="ROT79025.1"/>
    <property type="molecule type" value="Genomic_DNA"/>
</dbReference>
<feature type="region of interest" description="Disordered" evidence="1">
    <location>
        <begin position="351"/>
        <end position="427"/>
    </location>
</feature>
<protein>
    <submittedName>
        <fullName evidence="2">Uncharacterized protein</fullName>
    </submittedName>
</protein>
<dbReference type="Proteomes" id="UP000283509">
    <property type="component" value="Unassembled WGS sequence"/>
</dbReference>
<name>A0A3R7QUS7_PENVA</name>
<proteinExistence type="predicted"/>
<feature type="compositionally biased region" description="Polar residues" evidence="1">
    <location>
        <begin position="351"/>
        <end position="365"/>
    </location>
</feature>
<organism evidence="2 3">
    <name type="scientific">Penaeus vannamei</name>
    <name type="common">Whiteleg shrimp</name>
    <name type="synonym">Litopenaeus vannamei</name>
    <dbReference type="NCBI Taxonomy" id="6689"/>
    <lineage>
        <taxon>Eukaryota</taxon>
        <taxon>Metazoa</taxon>
        <taxon>Ecdysozoa</taxon>
        <taxon>Arthropoda</taxon>
        <taxon>Crustacea</taxon>
        <taxon>Multicrustacea</taxon>
        <taxon>Malacostraca</taxon>
        <taxon>Eumalacostraca</taxon>
        <taxon>Eucarida</taxon>
        <taxon>Decapoda</taxon>
        <taxon>Dendrobranchiata</taxon>
        <taxon>Penaeoidea</taxon>
        <taxon>Penaeidae</taxon>
        <taxon>Penaeus</taxon>
    </lineage>
</organism>
<gene>
    <name evidence="2" type="ORF">C7M84_002241</name>
</gene>
<keyword evidence="3" id="KW-1185">Reference proteome</keyword>
<sequence>MRAPYLHFLSHDHSITMPHRSTLSIPSFTNEQPTPERYLPNPHTFQRTLQLTHNPCNYQYHDYLGPCPAATSAHLINISRACVDTQYPEISPAKHSSPDIALTVDTPATPMHAAQQNFAIAAPISHETYEILINSQLCSSQYVRTSSSRPPTQFPYWHQHLTERVQAIPKRLPRHTKPPNLHIKVSPPLPHRLPHLSARSQPVSNKYKPQDPHTTNIVAPRPPTHSRAENQPGAVPQLQPPTHHHSHNMVHGITANSTQRTISQHHSIEQHHHNRGEALQEAPAIQIFRSRHSSLMPARVAPYEPTSSTSIIKYPHLQTISPPNDDAKRCAIIQKPERSLRVQNPATGYTRTWWSHNGLTQNHSTPFDRSDDSTSPSTHKFTHPPPRPTTPRADPPLPTLLTTTSFSTPSITHDRSPPIPHTPLNTSGQPQLSTFAICLYRPAQYDYQYTHKVPSHQRFLPAISL</sequence>
<comment type="caution">
    <text evidence="2">The sequence shown here is derived from an EMBL/GenBank/DDBJ whole genome shotgun (WGS) entry which is preliminary data.</text>
</comment>
<reference evidence="2 3" key="2">
    <citation type="submission" date="2019-01" db="EMBL/GenBank/DDBJ databases">
        <title>The decoding of complex shrimp genome reveals the adaptation for benthos swimmer, frequently molting mechanism and breeding impact on genome.</title>
        <authorList>
            <person name="Sun Y."/>
            <person name="Gao Y."/>
            <person name="Yu Y."/>
        </authorList>
    </citation>
    <scope>NUCLEOTIDE SEQUENCE [LARGE SCALE GENOMIC DNA]</scope>
    <source>
        <tissue evidence="2">Muscle</tissue>
    </source>
</reference>
<evidence type="ECO:0000313" key="3">
    <source>
        <dbReference type="Proteomes" id="UP000283509"/>
    </source>
</evidence>
<dbReference type="AlphaFoldDB" id="A0A3R7QUS7"/>
<evidence type="ECO:0000313" key="2">
    <source>
        <dbReference type="EMBL" id="ROT79025.1"/>
    </source>
</evidence>
<feature type="region of interest" description="Disordered" evidence="1">
    <location>
        <begin position="185"/>
        <end position="247"/>
    </location>
</feature>